<dbReference type="Proteomes" id="UP000242949">
    <property type="component" value="Unassembled WGS sequence"/>
</dbReference>
<evidence type="ECO:0000313" key="5">
    <source>
        <dbReference type="Proteomes" id="UP000242949"/>
    </source>
</evidence>
<accession>A0A1G6GZ75</accession>
<dbReference type="RefSeq" id="WP_090792653.1">
    <property type="nucleotide sequence ID" value="NZ_FMYI01000002.1"/>
</dbReference>
<dbReference type="OrthoDB" id="189537at2"/>
<dbReference type="PANTHER" id="PTHR43343">
    <property type="entry name" value="PEPTIDASE S12"/>
    <property type="match status" value="1"/>
</dbReference>
<dbReference type="InterPro" id="IPR009003">
    <property type="entry name" value="Peptidase_S1_PA"/>
</dbReference>
<keyword evidence="3" id="KW-0720">Serine protease</keyword>
<evidence type="ECO:0000256" key="2">
    <source>
        <dbReference type="ARBA" id="ARBA00022801"/>
    </source>
</evidence>
<dbReference type="GO" id="GO:0006508">
    <property type="term" value="P:proteolysis"/>
    <property type="evidence" value="ECO:0007669"/>
    <property type="project" value="UniProtKB-KW"/>
</dbReference>
<dbReference type="InterPro" id="IPR001940">
    <property type="entry name" value="Peptidase_S1C"/>
</dbReference>
<gene>
    <name evidence="4" type="ORF">SAMN05421734_10231</name>
</gene>
<dbReference type="GO" id="GO:0004252">
    <property type="term" value="F:serine-type endopeptidase activity"/>
    <property type="evidence" value="ECO:0007669"/>
    <property type="project" value="InterPro"/>
</dbReference>
<dbReference type="PANTHER" id="PTHR43343:SF3">
    <property type="entry name" value="PROTEASE DO-LIKE 8, CHLOROPLASTIC"/>
    <property type="match status" value="1"/>
</dbReference>
<keyword evidence="2" id="KW-0378">Hydrolase</keyword>
<evidence type="ECO:0000313" key="4">
    <source>
        <dbReference type="EMBL" id="SDB86985.1"/>
    </source>
</evidence>
<dbReference type="STRING" id="1612202.SAMN05421734_10231"/>
<dbReference type="Pfam" id="PF13365">
    <property type="entry name" value="Trypsin_2"/>
    <property type="match status" value="1"/>
</dbReference>
<proteinExistence type="predicted"/>
<keyword evidence="1" id="KW-0645">Protease</keyword>
<reference evidence="5" key="1">
    <citation type="submission" date="2016-09" db="EMBL/GenBank/DDBJ databases">
        <authorList>
            <person name="Varghese N."/>
            <person name="Submissions S."/>
        </authorList>
    </citation>
    <scope>NUCLEOTIDE SEQUENCE [LARGE SCALE GENOMIC DNA]</scope>
    <source>
        <strain evidence="5">S5</strain>
    </source>
</reference>
<protein>
    <submittedName>
        <fullName evidence="4">Trypsin-like peptidase domain-containing protein</fullName>
    </submittedName>
</protein>
<dbReference type="PRINTS" id="PR00834">
    <property type="entry name" value="PROTEASES2C"/>
</dbReference>
<dbReference type="SUPFAM" id="SSF50494">
    <property type="entry name" value="Trypsin-like serine proteases"/>
    <property type="match status" value="1"/>
</dbReference>
<keyword evidence="5" id="KW-1185">Reference proteome</keyword>
<sequence>MKNKKSISITLFTLVVLLIGISLNFSLYNGLFNQTLNAEYQILEIEEERSSTDDLQHIIHEVQKSVVQLNVSTPYTDRVGSGFIYNSRGDIITNAHVIEDAESINVTLTNTETYPAAIVKVGEEKDIAVIRVPQLMNHQPIQLEENEHLVPGEEIIAVGSPLGFQNTVTLGIISGIDRSFEIDEFNYENVYQISANITHGNSGGPLIDRRTGRVIGVNSAGIEESDIGFSIPIPAIIEDVKNWSSTTSNDELTFPSEIRPTTTNQEALVEDAQYLIEYFAESITMNDYLNAYALLGSDKQNNTDYPSFRSRYLDILTFDIIELTEDETSSHTVTINASIELNKTNETNQTEVVDYTFTVGYENDQLRILDYDQH</sequence>
<organism evidence="4 5">
    <name type="scientific">Pelagirhabdus alkalitolerans</name>
    <dbReference type="NCBI Taxonomy" id="1612202"/>
    <lineage>
        <taxon>Bacteria</taxon>
        <taxon>Bacillati</taxon>
        <taxon>Bacillota</taxon>
        <taxon>Bacilli</taxon>
        <taxon>Bacillales</taxon>
        <taxon>Bacillaceae</taxon>
        <taxon>Pelagirhabdus</taxon>
    </lineage>
</organism>
<evidence type="ECO:0000256" key="1">
    <source>
        <dbReference type="ARBA" id="ARBA00022670"/>
    </source>
</evidence>
<dbReference type="AlphaFoldDB" id="A0A1G6GZ75"/>
<dbReference type="EMBL" id="FMYI01000002">
    <property type="protein sequence ID" value="SDB86985.1"/>
    <property type="molecule type" value="Genomic_DNA"/>
</dbReference>
<name>A0A1G6GZ75_9BACI</name>
<dbReference type="InterPro" id="IPR051201">
    <property type="entry name" value="Chloro_Bact_Ser_Proteases"/>
</dbReference>
<evidence type="ECO:0000256" key="3">
    <source>
        <dbReference type="ARBA" id="ARBA00022825"/>
    </source>
</evidence>
<dbReference type="Gene3D" id="2.40.10.120">
    <property type="match status" value="1"/>
</dbReference>